<reference evidence="1 2" key="1">
    <citation type="submission" date="2023-03" db="EMBL/GenBank/DDBJ databases">
        <title>Bacillus Genome Sequencing.</title>
        <authorList>
            <person name="Dunlap C."/>
        </authorList>
    </citation>
    <scope>NUCLEOTIDE SEQUENCE [LARGE SCALE GENOMIC DNA]</scope>
    <source>
        <strain evidence="1 2">NRS-52</strain>
    </source>
</reference>
<sequence length="40" mass="4705">MANDEQETPLNSYFEMVFTNTNSHLIFDKHKTQIPLHTLV</sequence>
<keyword evidence="2" id="KW-1185">Reference proteome</keyword>
<comment type="caution">
    <text evidence="1">The sequence shown here is derived from an EMBL/GenBank/DDBJ whole genome shotgun (WGS) entry which is preliminary data.</text>
</comment>
<name>A0ABU6PPB8_9BACL</name>
<accession>A0ABU6PPB8</accession>
<proteinExistence type="predicted"/>
<dbReference type="EMBL" id="JARTLD010000012">
    <property type="protein sequence ID" value="MED5016719.1"/>
    <property type="molecule type" value="Genomic_DNA"/>
</dbReference>
<evidence type="ECO:0000313" key="1">
    <source>
        <dbReference type="EMBL" id="MED5016719.1"/>
    </source>
</evidence>
<dbReference type="Proteomes" id="UP001343257">
    <property type="component" value="Unassembled WGS sequence"/>
</dbReference>
<evidence type="ECO:0000313" key="2">
    <source>
        <dbReference type="Proteomes" id="UP001343257"/>
    </source>
</evidence>
<organism evidence="1 2">
    <name type="scientific">Paenibacillus chibensis</name>
    <dbReference type="NCBI Taxonomy" id="59846"/>
    <lineage>
        <taxon>Bacteria</taxon>
        <taxon>Bacillati</taxon>
        <taxon>Bacillota</taxon>
        <taxon>Bacilli</taxon>
        <taxon>Bacillales</taxon>
        <taxon>Paenibacillaceae</taxon>
        <taxon>Paenibacillus</taxon>
    </lineage>
</organism>
<gene>
    <name evidence="1" type="ORF">P9847_05290</name>
</gene>
<protein>
    <submittedName>
        <fullName evidence="1">Uncharacterized protein</fullName>
    </submittedName>
</protein>
<dbReference type="RefSeq" id="WP_328275988.1">
    <property type="nucleotide sequence ID" value="NZ_JARTLD010000012.1"/>
</dbReference>